<dbReference type="Gene3D" id="3.30.530.20">
    <property type="match status" value="1"/>
</dbReference>
<comment type="caution">
    <text evidence="2">The sequence shown here is derived from an EMBL/GenBank/DDBJ whole genome shotgun (WGS) entry which is preliminary data.</text>
</comment>
<keyword evidence="1" id="KW-1133">Transmembrane helix</keyword>
<organism evidence="2 3">
    <name type="scientific">Adhaeribacter pallidiroseus</name>
    <dbReference type="NCBI Taxonomy" id="2072847"/>
    <lineage>
        <taxon>Bacteria</taxon>
        <taxon>Pseudomonadati</taxon>
        <taxon>Bacteroidota</taxon>
        <taxon>Cytophagia</taxon>
        <taxon>Cytophagales</taxon>
        <taxon>Hymenobacteraceae</taxon>
        <taxon>Adhaeribacter</taxon>
    </lineage>
</organism>
<evidence type="ECO:0008006" key="4">
    <source>
        <dbReference type="Google" id="ProtNLM"/>
    </source>
</evidence>
<dbReference type="EMBL" id="QASA01000001">
    <property type="protein sequence ID" value="RDC63801.1"/>
    <property type="molecule type" value="Genomic_DNA"/>
</dbReference>
<reference evidence="2 3" key="1">
    <citation type="submission" date="2018-04" db="EMBL/GenBank/DDBJ databases">
        <title>Adhaeribacter sp. HMF7616 genome sequencing and assembly.</title>
        <authorList>
            <person name="Kang H."/>
            <person name="Kang J."/>
            <person name="Cha I."/>
            <person name="Kim H."/>
            <person name="Joh K."/>
        </authorList>
    </citation>
    <scope>NUCLEOTIDE SEQUENCE [LARGE SCALE GENOMIC DNA]</scope>
    <source>
        <strain evidence="2 3">HMF7616</strain>
    </source>
</reference>
<proteinExistence type="predicted"/>
<dbReference type="InterPro" id="IPR023393">
    <property type="entry name" value="START-like_dom_sf"/>
</dbReference>
<feature type="transmembrane region" description="Helical" evidence="1">
    <location>
        <begin position="6"/>
        <end position="23"/>
    </location>
</feature>
<dbReference type="AlphaFoldDB" id="A0A369QFV1"/>
<dbReference type="RefSeq" id="WP_115373044.1">
    <property type="nucleotide sequence ID" value="NZ_QASA01000001.1"/>
</dbReference>
<evidence type="ECO:0000256" key="1">
    <source>
        <dbReference type="SAM" id="Phobius"/>
    </source>
</evidence>
<keyword evidence="1" id="KW-0812">Transmembrane</keyword>
<name>A0A369QFV1_9BACT</name>
<dbReference type="OrthoDB" id="9807923at2"/>
<dbReference type="CDD" id="cd07818">
    <property type="entry name" value="SRPBCC_1"/>
    <property type="match status" value="1"/>
</dbReference>
<gene>
    <name evidence="2" type="ORF">AHMF7616_02410</name>
</gene>
<keyword evidence="1" id="KW-0472">Membrane</keyword>
<protein>
    <recommendedName>
        <fullName evidence="4">Polyketide cyclase</fullName>
    </recommendedName>
</protein>
<dbReference type="SUPFAM" id="SSF55961">
    <property type="entry name" value="Bet v1-like"/>
    <property type="match status" value="1"/>
</dbReference>
<accession>A0A369QFV1</accession>
<dbReference type="Proteomes" id="UP000253919">
    <property type="component" value="Unassembled WGS sequence"/>
</dbReference>
<sequence>MLVNILMGAGALITLLLIVALFVKKHYAIEREITINKSKAEVFGFIKHLKNQDKYSKWVQTDPDMEKDYRGIDGTVGFVYAWNGNKKAGQGEQEIKAINEGEKLEVEVRFIRPFAGVAQTPFFTEAIAPNQTKVKWGMRGANPYPLNLMNLFMTGMLGKDLEISLTNLKTILEKSPVSKN</sequence>
<evidence type="ECO:0000313" key="3">
    <source>
        <dbReference type="Proteomes" id="UP000253919"/>
    </source>
</evidence>
<keyword evidence="3" id="KW-1185">Reference proteome</keyword>
<evidence type="ECO:0000313" key="2">
    <source>
        <dbReference type="EMBL" id="RDC63801.1"/>
    </source>
</evidence>